<dbReference type="FunFam" id="1.10.238.200:FF:000001">
    <property type="entry name" value="DCN1-like protein"/>
    <property type="match status" value="1"/>
</dbReference>
<dbReference type="FunFam" id="1.10.8.10:FF:000124">
    <property type="entry name" value="Defective in cullin neddylation protein 1"/>
    <property type="match status" value="1"/>
</dbReference>
<dbReference type="GO" id="GO:0031624">
    <property type="term" value="F:ubiquitin conjugating enzyme binding"/>
    <property type="evidence" value="ECO:0007669"/>
    <property type="project" value="TreeGrafter"/>
</dbReference>
<dbReference type="CDD" id="cd14350">
    <property type="entry name" value="UBA_DCNL"/>
    <property type="match status" value="1"/>
</dbReference>
<dbReference type="GO" id="GO:0000151">
    <property type="term" value="C:ubiquitin ligase complex"/>
    <property type="evidence" value="ECO:0007669"/>
    <property type="project" value="TreeGrafter"/>
</dbReference>
<evidence type="ECO:0000256" key="5">
    <source>
        <dbReference type="ARBA" id="ARBA00059219"/>
    </source>
</evidence>
<dbReference type="EMBL" id="OB665344">
    <property type="protein sequence ID" value="CAD7232929.1"/>
    <property type="molecule type" value="Genomic_DNA"/>
</dbReference>
<dbReference type="Gene3D" id="1.10.8.10">
    <property type="entry name" value="DNA helicase RuvA subunit, C-terminal domain"/>
    <property type="match status" value="1"/>
</dbReference>
<evidence type="ECO:0000256" key="1">
    <source>
        <dbReference type="ARBA" id="ARBA00004123"/>
    </source>
</evidence>
<evidence type="ECO:0000256" key="4">
    <source>
        <dbReference type="ARBA" id="ARBA00059208"/>
    </source>
</evidence>
<dbReference type="PANTHER" id="PTHR12281:SF32">
    <property type="entry name" value="DCN1-LIKE PROTEIN"/>
    <property type="match status" value="1"/>
</dbReference>
<evidence type="ECO:0000256" key="7">
    <source>
        <dbReference type="RuleBase" id="RU410713"/>
    </source>
</evidence>
<dbReference type="GO" id="GO:0045116">
    <property type="term" value="P:protein neddylation"/>
    <property type="evidence" value="ECO:0007669"/>
    <property type="project" value="TreeGrafter"/>
</dbReference>
<name>A0A7R8WJI7_9CRUS</name>
<evidence type="ECO:0000256" key="2">
    <source>
        <dbReference type="ARBA" id="ARBA00022786"/>
    </source>
</evidence>
<proteinExistence type="predicted"/>
<dbReference type="AlphaFoldDB" id="A0A7R8WJI7"/>
<comment type="subunit">
    <text evidence="6">Interacts with the cullin cul-3. Interacts with ubiquitin via its UBA-like domain. Interacts with ned-8/nedd8.</text>
</comment>
<protein>
    <recommendedName>
        <fullName evidence="7">Defective in cullin neddylation protein</fullName>
    </recommendedName>
</protein>
<gene>
    <name evidence="8" type="ORF">CTOB1V02_LOCUS10754</name>
</gene>
<dbReference type="Gene3D" id="1.10.238.10">
    <property type="entry name" value="EF-hand"/>
    <property type="match status" value="1"/>
</dbReference>
<keyword evidence="2" id="KW-0833">Ubl conjugation pathway</keyword>
<evidence type="ECO:0000313" key="8">
    <source>
        <dbReference type="EMBL" id="CAD7232929.1"/>
    </source>
</evidence>
<dbReference type="GO" id="GO:0032182">
    <property type="term" value="F:ubiquitin-like protein binding"/>
    <property type="evidence" value="ECO:0007669"/>
    <property type="project" value="TreeGrafter"/>
</dbReference>
<comment type="subcellular location">
    <subcellularLocation>
        <location evidence="1">Nucleus</location>
    </subcellularLocation>
</comment>
<dbReference type="Gene3D" id="1.10.238.200">
    <property type="entry name" value="Cullin, PONY binding domain"/>
    <property type="match status" value="1"/>
</dbReference>
<sequence>MNKLKSSQREKVRQFQSFTNTGEKTAINCLALHDWRTDVAMDSFFANPEVYSVRESGSSRNSLDRKKLESFYCRYRDPREPEKITADGVIRLLDDLGLKADSRLVLVLAWKMRAQTQCEFTREEFLTGMTELGCDNLERLKTRLPALDMELRDLRKFKELYQFTFSYARNPGQKGLDLGDAIIYWKIVLQGRFKYLDLWCKFLTEEHKRSIPQDTWNLLLDFTTSIDDTFSNYDMDGAWPTTIDDFVNYARTIVASQSEESSER</sequence>
<dbReference type="InterPro" id="IPR042460">
    <property type="entry name" value="DCN1-like_PONY"/>
</dbReference>
<evidence type="ECO:0000256" key="3">
    <source>
        <dbReference type="ARBA" id="ARBA00023242"/>
    </source>
</evidence>
<dbReference type="InterPro" id="IPR005176">
    <property type="entry name" value="PONY_dom"/>
</dbReference>
<dbReference type="SUPFAM" id="SSF46934">
    <property type="entry name" value="UBA-like"/>
    <property type="match status" value="1"/>
</dbReference>
<dbReference type="GO" id="GO:0097602">
    <property type="term" value="F:cullin family protein binding"/>
    <property type="evidence" value="ECO:0007669"/>
    <property type="project" value="TreeGrafter"/>
</dbReference>
<dbReference type="PANTHER" id="PTHR12281">
    <property type="entry name" value="RP42 RELATED"/>
    <property type="match status" value="1"/>
</dbReference>
<dbReference type="InterPro" id="IPR009060">
    <property type="entry name" value="UBA-like_sf"/>
</dbReference>
<comment type="function">
    <text evidence="4">Required for neddylation of cullin components of SCF-type E3 ubiquitin ligase complexes. Neddylation of cullins play an essential role in the regulation of SCF-type complexes activity. Does not act by preventing deneddylation, but rather facilitates neddylation, possibly by acting with rbx-1 to recruit the Nedd8-charged E2 enzyme to the cullin component of SCF-type complexes.</text>
</comment>
<dbReference type="PROSITE" id="PS51229">
    <property type="entry name" value="DCUN1"/>
    <property type="match status" value="1"/>
</dbReference>
<comment type="function">
    <text evidence="5">Promotes neddylation of cullin components of SCF-type E3 ubiquitin ligase complexes and thus regulates SCF-type complex activity. Function promotes cell proliferation.</text>
</comment>
<dbReference type="GO" id="GO:0005634">
    <property type="term" value="C:nucleus"/>
    <property type="evidence" value="ECO:0007669"/>
    <property type="project" value="UniProtKB-SubCell"/>
</dbReference>
<keyword evidence="3" id="KW-0539">Nucleus</keyword>
<dbReference type="FunFam" id="1.10.238.10:FF:000030">
    <property type="entry name" value="DCN1-like protein"/>
    <property type="match status" value="1"/>
</dbReference>
<dbReference type="Pfam" id="PF03556">
    <property type="entry name" value="Cullin_binding"/>
    <property type="match status" value="1"/>
</dbReference>
<reference evidence="8" key="1">
    <citation type="submission" date="2020-11" db="EMBL/GenBank/DDBJ databases">
        <authorList>
            <person name="Tran Van P."/>
        </authorList>
    </citation>
    <scope>NUCLEOTIDE SEQUENCE</scope>
</reference>
<dbReference type="Pfam" id="PF14555">
    <property type="entry name" value="UBA_4"/>
    <property type="match status" value="1"/>
</dbReference>
<evidence type="ECO:0000256" key="6">
    <source>
        <dbReference type="ARBA" id="ARBA00064502"/>
    </source>
</evidence>
<dbReference type="GO" id="GO:2000436">
    <property type="term" value="P:positive regulation of protein neddylation"/>
    <property type="evidence" value="ECO:0007669"/>
    <property type="project" value="UniProtKB-ARBA"/>
</dbReference>
<dbReference type="OrthoDB" id="286637at2759"/>
<accession>A0A7R8WJI7</accession>
<organism evidence="8">
    <name type="scientific">Cyprideis torosa</name>
    <dbReference type="NCBI Taxonomy" id="163714"/>
    <lineage>
        <taxon>Eukaryota</taxon>
        <taxon>Metazoa</taxon>
        <taxon>Ecdysozoa</taxon>
        <taxon>Arthropoda</taxon>
        <taxon>Crustacea</taxon>
        <taxon>Oligostraca</taxon>
        <taxon>Ostracoda</taxon>
        <taxon>Podocopa</taxon>
        <taxon>Podocopida</taxon>
        <taxon>Cytherocopina</taxon>
        <taxon>Cytheroidea</taxon>
        <taxon>Cytherideidae</taxon>
        <taxon>Cyprideis</taxon>
    </lineage>
</organism>
<dbReference type="InterPro" id="IPR014764">
    <property type="entry name" value="DCN-prot"/>
</dbReference>
<comment type="function">
    <text evidence="7">Neddylation of cullins play an essential role in the regulation of SCF-type complexes activity.</text>
</comment>